<feature type="domain" description="DUF58" evidence="1">
    <location>
        <begin position="41"/>
        <end position="255"/>
    </location>
</feature>
<dbReference type="OrthoDB" id="9776116at2"/>
<dbReference type="Pfam" id="PF01882">
    <property type="entry name" value="DUF58"/>
    <property type="match status" value="1"/>
</dbReference>
<dbReference type="PANTHER" id="PTHR33608:SF6">
    <property type="entry name" value="BLL2464 PROTEIN"/>
    <property type="match status" value="1"/>
</dbReference>
<organism evidence="2 3">
    <name type="scientific">Klugiella xanthotipulae</name>
    <dbReference type="NCBI Taxonomy" id="244735"/>
    <lineage>
        <taxon>Bacteria</taxon>
        <taxon>Bacillati</taxon>
        <taxon>Actinomycetota</taxon>
        <taxon>Actinomycetes</taxon>
        <taxon>Micrococcales</taxon>
        <taxon>Microbacteriaceae</taxon>
        <taxon>Klugiella</taxon>
    </lineage>
</organism>
<dbReference type="Proteomes" id="UP000318331">
    <property type="component" value="Unassembled WGS sequence"/>
</dbReference>
<comment type="caution">
    <text evidence="2">The sequence shown here is derived from an EMBL/GenBank/DDBJ whole genome shotgun (WGS) entry which is preliminary data.</text>
</comment>
<proteinExistence type="predicted"/>
<dbReference type="EMBL" id="VFPN01000001">
    <property type="protein sequence ID" value="TQM65532.1"/>
    <property type="molecule type" value="Genomic_DNA"/>
</dbReference>
<dbReference type="InterPro" id="IPR002881">
    <property type="entry name" value="DUF58"/>
</dbReference>
<protein>
    <submittedName>
        <fullName evidence="2">Uncharacterized protein DUF58</fullName>
    </submittedName>
</protein>
<accession>A0A543I4J9</accession>
<reference evidence="2 3" key="1">
    <citation type="submission" date="2019-06" db="EMBL/GenBank/DDBJ databases">
        <title>Sequencing the genomes of 1000 actinobacteria strains.</title>
        <authorList>
            <person name="Klenk H.-P."/>
        </authorList>
    </citation>
    <scope>NUCLEOTIDE SEQUENCE [LARGE SCALE GENOMIC DNA]</scope>
    <source>
        <strain evidence="2 3">DSM 18031</strain>
    </source>
</reference>
<evidence type="ECO:0000259" key="1">
    <source>
        <dbReference type="Pfam" id="PF01882"/>
    </source>
</evidence>
<sequence length="295" mass="32856">MSSLLVRVKSKLFIQSRRKAVHLLDGEYGSLIRGRSMDFDDLREYEAGDEVRDIDWKATARHGAPLIKRYRASRRHTVTFVVDTGRNMAAQGLGGESKRDIALLSVGALGFLSVRHGDDVALVYGDGDRVQRIPPASSEAQLERMLRVVHTRPTVTSARSDLPGLLSYVARVFARRMILVIVADETPIDPAIEKLLRRLHVQHDILWVTVRDADLVSDHRAADVPLVDVANGWAIPDFVHGNEDLRAEFAAAARSLESSRASLLDSLEISHISVGSEDDVIPGLLRLLERRMYAR</sequence>
<keyword evidence="3" id="KW-1185">Reference proteome</keyword>
<dbReference type="PANTHER" id="PTHR33608">
    <property type="entry name" value="BLL2464 PROTEIN"/>
    <property type="match status" value="1"/>
</dbReference>
<gene>
    <name evidence="2" type="ORF">FB466_0336</name>
</gene>
<name>A0A543I4J9_9MICO</name>
<evidence type="ECO:0000313" key="3">
    <source>
        <dbReference type="Proteomes" id="UP000318331"/>
    </source>
</evidence>
<dbReference type="RefSeq" id="WP_141915320.1">
    <property type="nucleotide sequence ID" value="NZ_BAAAYS010000013.1"/>
</dbReference>
<evidence type="ECO:0000313" key="2">
    <source>
        <dbReference type="EMBL" id="TQM65532.1"/>
    </source>
</evidence>
<dbReference type="AlphaFoldDB" id="A0A543I4J9"/>